<dbReference type="Proteomes" id="UP000246483">
    <property type="component" value="Unassembled WGS sequence"/>
</dbReference>
<evidence type="ECO:0000256" key="6">
    <source>
        <dbReference type="ARBA" id="ARBA00022927"/>
    </source>
</evidence>
<dbReference type="Pfam" id="PF11356">
    <property type="entry name" value="T2SSC"/>
    <property type="match status" value="1"/>
</dbReference>
<proteinExistence type="predicted"/>
<organism evidence="10 11">
    <name type="scientific">Melaminivora alkalimesophila</name>
    <dbReference type="NCBI Taxonomy" id="1165852"/>
    <lineage>
        <taxon>Bacteria</taxon>
        <taxon>Pseudomonadati</taxon>
        <taxon>Pseudomonadota</taxon>
        <taxon>Betaproteobacteria</taxon>
        <taxon>Burkholderiales</taxon>
        <taxon>Comamonadaceae</taxon>
        <taxon>Melaminivora</taxon>
    </lineage>
</organism>
<dbReference type="GO" id="GO:0015031">
    <property type="term" value="P:protein transport"/>
    <property type="evidence" value="ECO:0007669"/>
    <property type="project" value="UniProtKB-KW"/>
</dbReference>
<evidence type="ECO:0000256" key="7">
    <source>
        <dbReference type="ARBA" id="ARBA00022989"/>
    </source>
</evidence>
<comment type="subcellular location">
    <subcellularLocation>
        <location evidence="1">Cell inner membrane</location>
    </subcellularLocation>
</comment>
<dbReference type="RefSeq" id="WP_110012447.1">
    <property type="nucleotide sequence ID" value="NZ_QGUB01000009.1"/>
</dbReference>
<evidence type="ECO:0000259" key="9">
    <source>
        <dbReference type="Pfam" id="PF11356"/>
    </source>
</evidence>
<dbReference type="AlphaFoldDB" id="A0A317R983"/>
<evidence type="ECO:0000256" key="5">
    <source>
        <dbReference type="ARBA" id="ARBA00022692"/>
    </source>
</evidence>
<keyword evidence="11" id="KW-1185">Reference proteome</keyword>
<dbReference type="GO" id="GO:0005886">
    <property type="term" value="C:plasma membrane"/>
    <property type="evidence" value="ECO:0007669"/>
    <property type="project" value="UniProtKB-SubCell"/>
</dbReference>
<evidence type="ECO:0000256" key="8">
    <source>
        <dbReference type="ARBA" id="ARBA00023136"/>
    </source>
</evidence>
<feature type="domain" description="Type II secretion system protein GspC N-terminal" evidence="9">
    <location>
        <begin position="44"/>
        <end position="122"/>
    </location>
</feature>
<evidence type="ECO:0000256" key="4">
    <source>
        <dbReference type="ARBA" id="ARBA00022519"/>
    </source>
</evidence>
<evidence type="ECO:0000256" key="1">
    <source>
        <dbReference type="ARBA" id="ARBA00004533"/>
    </source>
</evidence>
<dbReference type="InterPro" id="IPR024961">
    <property type="entry name" value="T2SS_GspC_N"/>
</dbReference>
<protein>
    <submittedName>
        <fullName evidence="10">General secretion pathway protein C</fullName>
    </submittedName>
</protein>
<comment type="caution">
    <text evidence="10">The sequence shown here is derived from an EMBL/GenBank/DDBJ whole genome shotgun (WGS) entry which is preliminary data.</text>
</comment>
<reference evidence="10 11" key="1">
    <citation type="submission" date="2018-05" db="EMBL/GenBank/DDBJ databases">
        <title>Genomic Encyclopedia of Type Strains, Phase IV (KMG-IV): sequencing the most valuable type-strain genomes for metagenomic binning, comparative biology and taxonomic classification.</title>
        <authorList>
            <person name="Goeker M."/>
        </authorList>
    </citation>
    <scope>NUCLEOTIDE SEQUENCE [LARGE SCALE GENOMIC DNA]</scope>
    <source>
        <strain evidence="10 11">DSM 26006</strain>
    </source>
</reference>
<keyword evidence="8" id="KW-0472">Membrane</keyword>
<keyword evidence="3" id="KW-1003">Cell membrane</keyword>
<keyword evidence="5" id="KW-0812">Transmembrane</keyword>
<evidence type="ECO:0000313" key="11">
    <source>
        <dbReference type="Proteomes" id="UP000246483"/>
    </source>
</evidence>
<accession>A0A317R983</accession>
<gene>
    <name evidence="10" type="ORF">DFR36_1096</name>
</gene>
<keyword evidence="6" id="KW-0653">Protein transport</keyword>
<dbReference type="EMBL" id="QGUB01000009">
    <property type="protein sequence ID" value="PWW43655.1"/>
    <property type="molecule type" value="Genomic_DNA"/>
</dbReference>
<evidence type="ECO:0000256" key="2">
    <source>
        <dbReference type="ARBA" id="ARBA00022448"/>
    </source>
</evidence>
<keyword evidence="2" id="KW-0813">Transport</keyword>
<evidence type="ECO:0000256" key="3">
    <source>
        <dbReference type="ARBA" id="ARBA00022475"/>
    </source>
</evidence>
<name>A0A317R983_9BURK</name>
<keyword evidence="7" id="KW-1133">Transmembrane helix</keyword>
<sequence length="162" mass="15993">MVTHKRQAWGVRLATLVLWLAVGASAVHWALAWSARPLAPLAAAAPEGLRADPAAMARLLGAAAPAAAVPAPAGASGRIRLLGVLAGLASGGGAALIAVEDQPPRPFRVGAEVAPGLVLQALSRRAAQLGAALDAPASLVLELPPVLGQAGGGSSGTQVQRP</sequence>
<evidence type="ECO:0000313" key="10">
    <source>
        <dbReference type="EMBL" id="PWW43655.1"/>
    </source>
</evidence>
<keyword evidence="4" id="KW-0997">Cell inner membrane</keyword>